<feature type="region of interest" description="Disordered" evidence="1">
    <location>
        <begin position="38"/>
        <end position="91"/>
    </location>
</feature>
<accession>A0A5B7KA20</accession>
<evidence type="ECO:0000256" key="1">
    <source>
        <dbReference type="SAM" id="MobiDB-lite"/>
    </source>
</evidence>
<reference evidence="2 3" key="1">
    <citation type="submission" date="2019-05" db="EMBL/GenBank/DDBJ databases">
        <title>Another draft genome of Portunus trituberculatus and its Hox gene families provides insights of decapod evolution.</title>
        <authorList>
            <person name="Jeong J.-H."/>
            <person name="Song I."/>
            <person name="Kim S."/>
            <person name="Choi T."/>
            <person name="Kim D."/>
            <person name="Ryu S."/>
            <person name="Kim W."/>
        </authorList>
    </citation>
    <scope>NUCLEOTIDE SEQUENCE [LARGE SCALE GENOMIC DNA]</scope>
    <source>
        <tissue evidence="2">Muscle</tissue>
    </source>
</reference>
<comment type="caution">
    <text evidence="2">The sequence shown here is derived from an EMBL/GenBank/DDBJ whole genome shotgun (WGS) entry which is preliminary data.</text>
</comment>
<keyword evidence="3" id="KW-1185">Reference proteome</keyword>
<gene>
    <name evidence="2" type="ORF">E2C01_099134</name>
</gene>
<protein>
    <submittedName>
        <fullName evidence="2">Uncharacterized protein</fullName>
    </submittedName>
</protein>
<evidence type="ECO:0000313" key="2">
    <source>
        <dbReference type="EMBL" id="MPD03494.1"/>
    </source>
</evidence>
<name>A0A5B7KA20_PORTR</name>
<feature type="compositionally biased region" description="Basic and acidic residues" evidence="1">
    <location>
        <begin position="42"/>
        <end position="64"/>
    </location>
</feature>
<feature type="compositionally biased region" description="Polar residues" evidence="1">
    <location>
        <begin position="76"/>
        <end position="91"/>
    </location>
</feature>
<dbReference type="AlphaFoldDB" id="A0A5B7KA20"/>
<dbReference type="Proteomes" id="UP000324222">
    <property type="component" value="Unassembled WGS sequence"/>
</dbReference>
<organism evidence="2 3">
    <name type="scientific">Portunus trituberculatus</name>
    <name type="common">Swimming crab</name>
    <name type="synonym">Neptunus trituberculatus</name>
    <dbReference type="NCBI Taxonomy" id="210409"/>
    <lineage>
        <taxon>Eukaryota</taxon>
        <taxon>Metazoa</taxon>
        <taxon>Ecdysozoa</taxon>
        <taxon>Arthropoda</taxon>
        <taxon>Crustacea</taxon>
        <taxon>Multicrustacea</taxon>
        <taxon>Malacostraca</taxon>
        <taxon>Eumalacostraca</taxon>
        <taxon>Eucarida</taxon>
        <taxon>Decapoda</taxon>
        <taxon>Pleocyemata</taxon>
        <taxon>Brachyura</taxon>
        <taxon>Eubrachyura</taxon>
        <taxon>Portunoidea</taxon>
        <taxon>Portunidae</taxon>
        <taxon>Portuninae</taxon>
        <taxon>Portunus</taxon>
    </lineage>
</organism>
<proteinExistence type="predicted"/>
<dbReference type="EMBL" id="VSRR010136356">
    <property type="protein sequence ID" value="MPD03494.1"/>
    <property type="molecule type" value="Genomic_DNA"/>
</dbReference>
<evidence type="ECO:0000313" key="3">
    <source>
        <dbReference type="Proteomes" id="UP000324222"/>
    </source>
</evidence>
<sequence>MKERRREIGGLTVLHVDVVRTGLETRGAQSRRRIGLPAATGDRVRDEGRRRGETETEEGVKDWGDGVVRPQGSAGEINTSVATRSNTPQLP</sequence>